<organism evidence="3">
    <name type="scientific">Kwoniella dejecticola CBS 10117</name>
    <dbReference type="NCBI Taxonomy" id="1296121"/>
    <lineage>
        <taxon>Eukaryota</taxon>
        <taxon>Fungi</taxon>
        <taxon>Dikarya</taxon>
        <taxon>Basidiomycota</taxon>
        <taxon>Agaricomycotina</taxon>
        <taxon>Tremellomycetes</taxon>
        <taxon>Tremellales</taxon>
        <taxon>Cryptococcaceae</taxon>
        <taxon>Kwoniella</taxon>
    </lineage>
</organism>
<dbReference type="EMBL" id="KI894031">
    <property type="protein sequence ID" value="OBR85515.1"/>
    <property type="molecule type" value="Genomic_DNA"/>
</dbReference>
<reference evidence="3" key="1">
    <citation type="submission" date="2013-07" db="EMBL/GenBank/DDBJ databases">
        <title>The Genome Sequence of Cryptococcus dejecticola CBS10117.</title>
        <authorList>
            <consortium name="The Broad Institute Genome Sequencing Platform"/>
            <person name="Cuomo C."/>
            <person name="Litvintseva A."/>
            <person name="Chen Y."/>
            <person name="Heitman J."/>
            <person name="Sun S."/>
            <person name="Springer D."/>
            <person name="Dromer F."/>
            <person name="Young S.K."/>
            <person name="Zeng Q."/>
            <person name="Gargeya S."/>
            <person name="Fitzgerald M."/>
            <person name="Abouelleil A."/>
            <person name="Alvarado L."/>
            <person name="Berlin A.M."/>
            <person name="Chapman S.B."/>
            <person name="Dewar J."/>
            <person name="Goldberg J."/>
            <person name="Griggs A."/>
            <person name="Gujja S."/>
            <person name="Hansen M."/>
            <person name="Howarth C."/>
            <person name="Imamovic A."/>
            <person name="Larimer J."/>
            <person name="McCowan C."/>
            <person name="Murphy C."/>
            <person name="Pearson M."/>
            <person name="Priest M."/>
            <person name="Roberts A."/>
            <person name="Saif S."/>
            <person name="Shea T."/>
            <person name="Sykes S."/>
            <person name="Wortman J."/>
            <person name="Nusbaum C."/>
            <person name="Birren B."/>
        </authorList>
    </citation>
    <scope>NUCLEOTIDE SEQUENCE [LARGE SCALE GENOMIC DNA]</scope>
    <source>
        <strain evidence="3">CBS 10117</strain>
    </source>
</reference>
<dbReference type="RefSeq" id="XP_018263357.1">
    <property type="nucleotide sequence ID" value="XM_018408146.1"/>
</dbReference>
<dbReference type="InterPro" id="IPR001451">
    <property type="entry name" value="Hexapep"/>
</dbReference>
<dbReference type="Pfam" id="PF00132">
    <property type="entry name" value="Hexapep"/>
    <property type="match status" value="1"/>
</dbReference>
<dbReference type="InterPro" id="IPR051159">
    <property type="entry name" value="Hexapeptide_acetyltransf"/>
</dbReference>
<dbReference type="AlphaFoldDB" id="A0A1A6A634"/>
<dbReference type="GeneID" id="28968550"/>
<reference evidence="4" key="2">
    <citation type="submission" date="2013-07" db="EMBL/GenBank/DDBJ databases">
        <authorList>
            <consortium name="The Broad Institute Genome Sequencing Platform"/>
            <person name="Cuomo C."/>
            <person name="Litvintseva A."/>
            <person name="Chen Y."/>
            <person name="Heitman J."/>
            <person name="Sun S."/>
            <person name="Springer D."/>
            <person name="Dromer F."/>
            <person name="Young S.K."/>
            <person name="Zeng Q."/>
            <person name="Gargeya S."/>
            <person name="Fitzgerald M."/>
            <person name="Abouelleil A."/>
            <person name="Alvarado L."/>
            <person name="Berlin A.M."/>
            <person name="Chapman S.B."/>
            <person name="Dewar J."/>
            <person name="Goldberg J."/>
            <person name="Griggs A."/>
            <person name="Gujja S."/>
            <person name="Hansen M."/>
            <person name="Howarth C."/>
            <person name="Imamovic A."/>
            <person name="Larimer J."/>
            <person name="McCowan C."/>
            <person name="Murphy C."/>
            <person name="Pearson M."/>
            <person name="Priest M."/>
            <person name="Roberts A."/>
            <person name="Saif S."/>
            <person name="Shea T."/>
            <person name="Sykes S."/>
            <person name="Wortman J."/>
            <person name="Nusbaum C."/>
            <person name="Birren B."/>
        </authorList>
    </citation>
    <scope>NUCLEOTIDE SEQUENCE</scope>
    <source>
        <strain evidence="4">CBS 10117</strain>
    </source>
</reference>
<dbReference type="CDD" id="cd03357">
    <property type="entry name" value="LbH_MAT_GAT"/>
    <property type="match status" value="1"/>
</dbReference>
<dbReference type="EMBL" id="CP144534">
    <property type="protein sequence ID" value="WWC61587.1"/>
    <property type="molecule type" value="Genomic_DNA"/>
</dbReference>
<proteinExistence type="inferred from homology"/>
<evidence type="ECO:0000256" key="2">
    <source>
        <dbReference type="ARBA" id="ARBA00022679"/>
    </source>
</evidence>
<dbReference type="OrthoDB" id="25818at2759"/>
<dbReference type="Pfam" id="PF14602">
    <property type="entry name" value="Hexapep_2"/>
    <property type="match status" value="1"/>
</dbReference>
<evidence type="ECO:0000256" key="1">
    <source>
        <dbReference type="ARBA" id="ARBA00007274"/>
    </source>
</evidence>
<dbReference type="Gene3D" id="2.160.10.10">
    <property type="entry name" value="Hexapeptide repeat proteins"/>
    <property type="match status" value="1"/>
</dbReference>
<dbReference type="SUPFAM" id="SSF51161">
    <property type="entry name" value="Trimeric LpxA-like enzymes"/>
    <property type="match status" value="1"/>
</dbReference>
<dbReference type="PANTHER" id="PTHR23416:SF23">
    <property type="entry name" value="ACETYLTRANSFERASE C18B11.09C-RELATED"/>
    <property type="match status" value="1"/>
</dbReference>
<evidence type="ECO:0000313" key="5">
    <source>
        <dbReference type="Proteomes" id="UP000078595"/>
    </source>
</evidence>
<dbReference type="Proteomes" id="UP000078595">
    <property type="component" value="Chromosome 5"/>
</dbReference>
<keyword evidence="2" id="KW-0808">Transferase</keyword>
<gene>
    <name evidence="3" type="ORF">I303_04851</name>
    <name evidence="4" type="ORF">I303_104171</name>
</gene>
<evidence type="ECO:0000313" key="3">
    <source>
        <dbReference type="EMBL" id="OBR85515.1"/>
    </source>
</evidence>
<evidence type="ECO:0008006" key="6">
    <source>
        <dbReference type="Google" id="ProtNLM"/>
    </source>
</evidence>
<dbReference type="STRING" id="1296121.A0A1A6A634"/>
<dbReference type="GO" id="GO:0008374">
    <property type="term" value="F:O-acyltransferase activity"/>
    <property type="evidence" value="ECO:0007669"/>
    <property type="project" value="TreeGrafter"/>
</dbReference>
<dbReference type="InterPro" id="IPR011004">
    <property type="entry name" value="Trimer_LpxA-like_sf"/>
</dbReference>
<dbReference type="KEGG" id="kdj:28968550"/>
<dbReference type="VEuPathDB" id="FungiDB:I303_04851"/>
<dbReference type="InterPro" id="IPR018357">
    <property type="entry name" value="Hexapep_transf_CS"/>
</dbReference>
<accession>A0A1A6A634</accession>
<keyword evidence="5" id="KW-1185">Reference proteome</keyword>
<name>A0A1A6A634_9TREE</name>
<evidence type="ECO:0000313" key="4">
    <source>
        <dbReference type="EMBL" id="WWC61587.1"/>
    </source>
</evidence>
<comment type="similarity">
    <text evidence="1">Belongs to the transferase hexapeptide repeat family.</text>
</comment>
<sequence>MPAPHETNPRISPPGEGEDATELGIMIAGKPYLAMDPYVDRIRAGQAKKVWEINQIVDIPARMDAMRGFLNMGRDVCIMQGFFCEYGFNITLGDEVFIGANCTFLDVSPIKIGSRTMLGPNVQILTPNHPIVPEQRTGPGAREWAEAITIGDDCWIGAGATICPGITIGDGVTIGASTVVTRDVPARCVVVGNPGRVIKRIKEDGTVEKA</sequence>
<dbReference type="PANTHER" id="PTHR23416">
    <property type="entry name" value="SIALIC ACID SYNTHASE-RELATED"/>
    <property type="match status" value="1"/>
</dbReference>
<reference evidence="4" key="3">
    <citation type="submission" date="2024-02" db="EMBL/GenBank/DDBJ databases">
        <title>Comparative genomics of Cryptococcus and Kwoniella reveals pathogenesis evolution and contrasting modes of karyotype evolution via chromosome fusion or intercentromeric recombination.</title>
        <authorList>
            <person name="Coelho M.A."/>
            <person name="David-Palma M."/>
            <person name="Shea T."/>
            <person name="Bowers K."/>
            <person name="McGinley-Smith S."/>
            <person name="Mohammad A.W."/>
            <person name="Gnirke A."/>
            <person name="Yurkov A.M."/>
            <person name="Nowrousian M."/>
            <person name="Sun S."/>
            <person name="Cuomo C.A."/>
            <person name="Heitman J."/>
        </authorList>
    </citation>
    <scope>NUCLEOTIDE SEQUENCE</scope>
    <source>
        <strain evidence="4">CBS 10117</strain>
    </source>
</reference>
<dbReference type="PROSITE" id="PS00101">
    <property type="entry name" value="HEXAPEP_TRANSFERASES"/>
    <property type="match status" value="1"/>
</dbReference>
<protein>
    <recommendedName>
        <fullName evidence="6">Maltose/galactoside acetyltransferase domain-containing protein</fullName>
    </recommendedName>
</protein>